<comment type="caution">
    <text evidence="1">The sequence shown here is derived from an EMBL/GenBank/DDBJ whole genome shotgun (WGS) entry which is preliminary data.</text>
</comment>
<dbReference type="RefSeq" id="WP_367917736.1">
    <property type="nucleotide sequence ID" value="NZ_BAABAC010000005.1"/>
</dbReference>
<evidence type="ECO:0000313" key="2">
    <source>
        <dbReference type="Proteomes" id="UP001597229"/>
    </source>
</evidence>
<keyword evidence="2" id="KW-1185">Reference proteome</keyword>
<proteinExistence type="predicted"/>
<dbReference type="InterPro" id="IPR046036">
    <property type="entry name" value="DUF5994"/>
</dbReference>
<protein>
    <submittedName>
        <fullName evidence="1">DUF5994 family protein</fullName>
    </submittedName>
</protein>
<gene>
    <name evidence="1" type="ORF">ACFQ3F_03190</name>
</gene>
<name>A0ABW3VUN8_9ACTN</name>
<dbReference type="Pfam" id="PF19457">
    <property type="entry name" value="DUF5994"/>
    <property type="match status" value="1"/>
</dbReference>
<dbReference type="EMBL" id="JBHTLX010000005">
    <property type="protein sequence ID" value="MFD1246786.1"/>
    <property type="molecule type" value="Genomic_DNA"/>
</dbReference>
<evidence type="ECO:0000313" key="1">
    <source>
        <dbReference type="EMBL" id="MFD1246786.1"/>
    </source>
</evidence>
<accession>A0ABW3VUN8</accession>
<dbReference type="Proteomes" id="UP001597229">
    <property type="component" value="Unassembled WGS sequence"/>
</dbReference>
<reference evidence="2" key="1">
    <citation type="journal article" date="2019" name="Int. J. Syst. Evol. Microbiol.">
        <title>The Global Catalogue of Microorganisms (GCM) 10K type strain sequencing project: providing services to taxonomists for standard genome sequencing and annotation.</title>
        <authorList>
            <consortium name="The Broad Institute Genomics Platform"/>
            <consortium name="The Broad Institute Genome Sequencing Center for Infectious Disease"/>
            <person name="Wu L."/>
            <person name="Ma J."/>
        </authorList>
    </citation>
    <scope>NUCLEOTIDE SEQUENCE [LARGE SCALE GENOMIC DNA]</scope>
    <source>
        <strain evidence="2">CCUG 52478</strain>
    </source>
</reference>
<organism evidence="1 2">
    <name type="scientific">Nocardioides ginsengisoli</name>
    <dbReference type="NCBI Taxonomy" id="363868"/>
    <lineage>
        <taxon>Bacteria</taxon>
        <taxon>Bacillati</taxon>
        <taxon>Actinomycetota</taxon>
        <taxon>Actinomycetes</taxon>
        <taxon>Propionibacteriales</taxon>
        <taxon>Nocardioidaceae</taxon>
        <taxon>Nocardioides</taxon>
    </lineage>
</organism>
<sequence length="127" mass="14276">MRAPQFHYPHRYPDALGVLRLQLTEARQVSLADGLWVPYGRDLTREGAHLVDEFPADRGRVDRLAYAPGDWEVVASEIFTRHGRVKVGFLSGGHGRGIVLLRLHTSEVLTLRIVWPDHSPGEMFAPA</sequence>